<keyword evidence="3" id="KW-1185">Reference proteome</keyword>
<sequence length="207" mass="23610">MEKEAGENKGKNDGWTKALAGIWKFDIDNDSYGTSGVMEKHDRRCFKAWHWTIDDSRYTRSPTEEIIRITREELSWSIQFYSAFSRFFNGGHKKTHKSGYGLSWSSKYSSSAISRGESPVAKTQGRPTLLSTSSIPRRIVATKTKRRRSPHKDPLETLVKTPCPQTNVCNDSSSDSTQKKTTSEPRPKEQDTQVSRQPRSTKQNRGF</sequence>
<dbReference type="AlphaFoldDB" id="A0AAV4EKI9"/>
<feature type="compositionally biased region" description="Basic and acidic residues" evidence="1">
    <location>
        <begin position="177"/>
        <end position="191"/>
    </location>
</feature>
<dbReference type="Proteomes" id="UP000762676">
    <property type="component" value="Unassembled WGS sequence"/>
</dbReference>
<proteinExistence type="predicted"/>
<dbReference type="EMBL" id="BMAT01010806">
    <property type="protein sequence ID" value="GFR61016.1"/>
    <property type="molecule type" value="Genomic_DNA"/>
</dbReference>
<feature type="region of interest" description="Disordered" evidence="1">
    <location>
        <begin position="115"/>
        <end position="207"/>
    </location>
</feature>
<evidence type="ECO:0000313" key="2">
    <source>
        <dbReference type="EMBL" id="GFR61016.1"/>
    </source>
</evidence>
<evidence type="ECO:0000256" key="1">
    <source>
        <dbReference type="SAM" id="MobiDB-lite"/>
    </source>
</evidence>
<comment type="caution">
    <text evidence="2">The sequence shown here is derived from an EMBL/GenBank/DDBJ whole genome shotgun (WGS) entry which is preliminary data.</text>
</comment>
<name>A0AAV4EKI9_9GAST</name>
<feature type="compositionally biased region" description="Polar residues" evidence="1">
    <location>
        <begin position="192"/>
        <end position="207"/>
    </location>
</feature>
<feature type="compositionally biased region" description="Polar residues" evidence="1">
    <location>
        <begin position="125"/>
        <end position="135"/>
    </location>
</feature>
<organism evidence="2 3">
    <name type="scientific">Elysia marginata</name>
    <dbReference type="NCBI Taxonomy" id="1093978"/>
    <lineage>
        <taxon>Eukaryota</taxon>
        <taxon>Metazoa</taxon>
        <taxon>Spiralia</taxon>
        <taxon>Lophotrochozoa</taxon>
        <taxon>Mollusca</taxon>
        <taxon>Gastropoda</taxon>
        <taxon>Heterobranchia</taxon>
        <taxon>Euthyneura</taxon>
        <taxon>Panpulmonata</taxon>
        <taxon>Sacoglossa</taxon>
        <taxon>Placobranchoidea</taxon>
        <taxon>Plakobranchidae</taxon>
        <taxon>Elysia</taxon>
    </lineage>
</organism>
<reference evidence="2 3" key="1">
    <citation type="journal article" date="2021" name="Elife">
        <title>Chloroplast acquisition without the gene transfer in kleptoplastic sea slugs, Plakobranchus ocellatus.</title>
        <authorList>
            <person name="Maeda T."/>
            <person name="Takahashi S."/>
            <person name="Yoshida T."/>
            <person name="Shimamura S."/>
            <person name="Takaki Y."/>
            <person name="Nagai Y."/>
            <person name="Toyoda A."/>
            <person name="Suzuki Y."/>
            <person name="Arimoto A."/>
            <person name="Ishii H."/>
            <person name="Satoh N."/>
            <person name="Nishiyama T."/>
            <person name="Hasebe M."/>
            <person name="Maruyama T."/>
            <person name="Minagawa J."/>
            <person name="Obokata J."/>
            <person name="Shigenobu S."/>
        </authorList>
    </citation>
    <scope>NUCLEOTIDE SEQUENCE [LARGE SCALE GENOMIC DNA]</scope>
</reference>
<gene>
    <name evidence="2" type="ORF">ElyMa_005420500</name>
</gene>
<protein>
    <submittedName>
        <fullName evidence="2">Uncharacterized protein</fullName>
    </submittedName>
</protein>
<evidence type="ECO:0000313" key="3">
    <source>
        <dbReference type="Proteomes" id="UP000762676"/>
    </source>
</evidence>
<accession>A0AAV4EKI9</accession>